<feature type="transmembrane region" description="Helical" evidence="8">
    <location>
        <begin position="77"/>
        <end position="97"/>
    </location>
</feature>
<comment type="subcellular location">
    <subcellularLocation>
        <location evidence="1">Membrane</location>
        <topology evidence="1">Multi-pass membrane protein</topology>
    </subcellularLocation>
</comment>
<evidence type="ECO:0000256" key="7">
    <source>
        <dbReference type="SAM" id="MobiDB-lite"/>
    </source>
</evidence>
<dbReference type="GeneID" id="34613468"/>
<evidence type="ECO:0000313" key="10">
    <source>
        <dbReference type="Proteomes" id="UP000184188"/>
    </source>
</evidence>
<dbReference type="SUPFAM" id="SSF81338">
    <property type="entry name" value="Aquaporin-like"/>
    <property type="match status" value="1"/>
</dbReference>
<evidence type="ECO:0000256" key="3">
    <source>
        <dbReference type="ARBA" id="ARBA00022692"/>
    </source>
</evidence>
<feature type="region of interest" description="Disordered" evidence="7">
    <location>
        <begin position="1"/>
        <end position="27"/>
    </location>
</feature>
<dbReference type="STRING" id="1073090.A0A1L9SFN1"/>
<dbReference type="InterPro" id="IPR023271">
    <property type="entry name" value="Aquaporin-like"/>
</dbReference>
<evidence type="ECO:0000256" key="8">
    <source>
        <dbReference type="SAM" id="Phobius"/>
    </source>
</evidence>
<feature type="transmembrane region" description="Helical" evidence="8">
    <location>
        <begin position="130"/>
        <end position="148"/>
    </location>
</feature>
<dbReference type="PROSITE" id="PS00221">
    <property type="entry name" value="MIP"/>
    <property type="match status" value="1"/>
</dbReference>
<dbReference type="VEuPathDB" id="FungiDB:ASPZODRAFT_17338"/>
<dbReference type="Proteomes" id="UP000184188">
    <property type="component" value="Unassembled WGS sequence"/>
</dbReference>
<dbReference type="PRINTS" id="PR00783">
    <property type="entry name" value="MINTRINSICP"/>
</dbReference>
<keyword evidence="4 8" id="KW-1133">Transmembrane helix</keyword>
<organism evidence="9 10">
    <name type="scientific">Penicilliopsis zonata CBS 506.65</name>
    <dbReference type="NCBI Taxonomy" id="1073090"/>
    <lineage>
        <taxon>Eukaryota</taxon>
        <taxon>Fungi</taxon>
        <taxon>Dikarya</taxon>
        <taxon>Ascomycota</taxon>
        <taxon>Pezizomycotina</taxon>
        <taxon>Eurotiomycetes</taxon>
        <taxon>Eurotiomycetidae</taxon>
        <taxon>Eurotiales</taxon>
        <taxon>Aspergillaceae</taxon>
        <taxon>Penicilliopsis</taxon>
    </lineage>
</organism>
<dbReference type="Gene3D" id="1.20.1080.10">
    <property type="entry name" value="Glycerol uptake facilitator protein"/>
    <property type="match status" value="1"/>
</dbReference>
<evidence type="ECO:0008006" key="11">
    <source>
        <dbReference type="Google" id="ProtNLM"/>
    </source>
</evidence>
<evidence type="ECO:0000256" key="1">
    <source>
        <dbReference type="ARBA" id="ARBA00004141"/>
    </source>
</evidence>
<dbReference type="EMBL" id="KV878344">
    <property type="protein sequence ID" value="OJJ45907.1"/>
    <property type="molecule type" value="Genomic_DNA"/>
</dbReference>
<comment type="similarity">
    <text evidence="6">Belongs to the MIP/aquaporin (TC 1.A.8) family.</text>
</comment>
<evidence type="ECO:0000313" key="9">
    <source>
        <dbReference type="EMBL" id="OJJ45907.1"/>
    </source>
</evidence>
<dbReference type="Pfam" id="PF00230">
    <property type="entry name" value="MIP"/>
    <property type="match status" value="1"/>
</dbReference>
<dbReference type="InterPro" id="IPR000425">
    <property type="entry name" value="MIP"/>
</dbReference>
<protein>
    <recommendedName>
        <fullName evidence="11">Aquaporin</fullName>
    </recommendedName>
</protein>
<feature type="transmembrane region" description="Helical" evidence="8">
    <location>
        <begin position="168"/>
        <end position="190"/>
    </location>
</feature>
<dbReference type="AlphaFoldDB" id="A0A1L9SFN1"/>
<proteinExistence type="inferred from homology"/>
<evidence type="ECO:0000256" key="5">
    <source>
        <dbReference type="ARBA" id="ARBA00023136"/>
    </source>
</evidence>
<dbReference type="PANTHER" id="PTHR47002">
    <property type="entry name" value="AQUAPORIN-LIKE"/>
    <property type="match status" value="1"/>
</dbReference>
<feature type="transmembrane region" description="Helical" evidence="8">
    <location>
        <begin position="210"/>
        <end position="232"/>
    </location>
</feature>
<evidence type="ECO:0000256" key="4">
    <source>
        <dbReference type="ARBA" id="ARBA00022989"/>
    </source>
</evidence>
<keyword evidence="3 6" id="KW-0812">Transmembrane</keyword>
<evidence type="ECO:0000256" key="6">
    <source>
        <dbReference type="RuleBase" id="RU000477"/>
    </source>
</evidence>
<keyword evidence="10" id="KW-1185">Reference proteome</keyword>
<dbReference type="GO" id="GO:0016020">
    <property type="term" value="C:membrane"/>
    <property type="evidence" value="ECO:0007669"/>
    <property type="project" value="UniProtKB-SubCell"/>
</dbReference>
<dbReference type="RefSeq" id="XP_022580417.1">
    <property type="nucleotide sequence ID" value="XM_022727004.1"/>
</dbReference>
<dbReference type="PANTHER" id="PTHR47002:SF2">
    <property type="entry name" value="AQUAPORIN AQPAE.A-LIKE"/>
    <property type="match status" value="1"/>
</dbReference>
<sequence length="316" mass="33671">MTATPPEANEGPKEPPVRQPSIQPFAGRIGGNQALVADPNDSSNRSLLEKVPDAGPYMRLSQILDLRGFTDLNLWKFALIECAGTMMLCFITAWIGLSGASSSSATTTSAAGVFATTAFLDPLVGGITNWIWLSLFIFIFGPISGGHLNPTITMATFFARLISLPRTVLYILAQTVGGTLAGLILHAAYGNGDFTVGGCIVEVALVQPRQAFLLEFMCSLILLFVAFGVALNPRQEHVYGPGQAPWMVGLTLGTLSFGSAFSLTGYAGASMNPARCFGVYIATGFPGYHWLHWVGPFAAAVGHAIMYHLLPPWIAE</sequence>
<dbReference type="InterPro" id="IPR022357">
    <property type="entry name" value="MIP_CS"/>
</dbReference>
<dbReference type="OrthoDB" id="3222at2759"/>
<keyword evidence="2 6" id="KW-0813">Transport</keyword>
<dbReference type="GO" id="GO:0015267">
    <property type="term" value="F:channel activity"/>
    <property type="evidence" value="ECO:0007669"/>
    <property type="project" value="InterPro"/>
</dbReference>
<gene>
    <name evidence="9" type="ORF">ASPZODRAFT_17338</name>
</gene>
<reference evidence="10" key="1">
    <citation type="journal article" date="2017" name="Genome Biol.">
        <title>Comparative genomics reveals high biological diversity and specific adaptations in the industrially and medically important fungal genus Aspergillus.</title>
        <authorList>
            <person name="de Vries R.P."/>
            <person name="Riley R."/>
            <person name="Wiebenga A."/>
            <person name="Aguilar-Osorio G."/>
            <person name="Amillis S."/>
            <person name="Uchima C.A."/>
            <person name="Anderluh G."/>
            <person name="Asadollahi M."/>
            <person name="Askin M."/>
            <person name="Barry K."/>
            <person name="Battaglia E."/>
            <person name="Bayram O."/>
            <person name="Benocci T."/>
            <person name="Braus-Stromeyer S.A."/>
            <person name="Caldana C."/>
            <person name="Canovas D."/>
            <person name="Cerqueira G.C."/>
            <person name="Chen F."/>
            <person name="Chen W."/>
            <person name="Choi C."/>
            <person name="Clum A."/>
            <person name="Dos Santos R.A."/>
            <person name="Damasio A.R."/>
            <person name="Diallinas G."/>
            <person name="Emri T."/>
            <person name="Fekete E."/>
            <person name="Flipphi M."/>
            <person name="Freyberg S."/>
            <person name="Gallo A."/>
            <person name="Gournas C."/>
            <person name="Habgood R."/>
            <person name="Hainaut M."/>
            <person name="Harispe M.L."/>
            <person name="Henrissat B."/>
            <person name="Hilden K.S."/>
            <person name="Hope R."/>
            <person name="Hossain A."/>
            <person name="Karabika E."/>
            <person name="Karaffa L."/>
            <person name="Karanyi Z."/>
            <person name="Krasevec N."/>
            <person name="Kuo A."/>
            <person name="Kusch H."/>
            <person name="LaButti K."/>
            <person name="Lagendijk E.L."/>
            <person name="Lapidus A."/>
            <person name="Levasseur A."/>
            <person name="Lindquist E."/>
            <person name="Lipzen A."/>
            <person name="Logrieco A.F."/>
            <person name="MacCabe A."/>
            <person name="Maekelae M.R."/>
            <person name="Malavazi I."/>
            <person name="Melin P."/>
            <person name="Meyer V."/>
            <person name="Mielnichuk N."/>
            <person name="Miskei M."/>
            <person name="Molnar A.P."/>
            <person name="Mule G."/>
            <person name="Ngan C.Y."/>
            <person name="Orejas M."/>
            <person name="Orosz E."/>
            <person name="Ouedraogo J.P."/>
            <person name="Overkamp K.M."/>
            <person name="Park H.-S."/>
            <person name="Perrone G."/>
            <person name="Piumi F."/>
            <person name="Punt P.J."/>
            <person name="Ram A.F."/>
            <person name="Ramon A."/>
            <person name="Rauscher S."/>
            <person name="Record E."/>
            <person name="Riano-Pachon D.M."/>
            <person name="Robert V."/>
            <person name="Roehrig J."/>
            <person name="Ruller R."/>
            <person name="Salamov A."/>
            <person name="Salih N.S."/>
            <person name="Samson R.A."/>
            <person name="Sandor E."/>
            <person name="Sanguinetti M."/>
            <person name="Schuetze T."/>
            <person name="Sepcic K."/>
            <person name="Shelest E."/>
            <person name="Sherlock G."/>
            <person name="Sophianopoulou V."/>
            <person name="Squina F.M."/>
            <person name="Sun H."/>
            <person name="Susca A."/>
            <person name="Todd R.B."/>
            <person name="Tsang A."/>
            <person name="Unkles S.E."/>
            <person name="van de Wiele N."/>
            <person name="van Rossen-Uffink D."/>
            <person name="Oliveira J.V."/>
            <person name="Vesth T.C."/>
            <person name="Visser J."/>
            <person name="Yu J.-H."/>
            <person name="Zhou M."/>
            <person name="Andersen M.R."/>
            <person name="Archer D.B."/>
            <person name="Baker S.E."/>
            <person name="Benoit I."/>
            <person name="Brakhage A.A."/>
            <person name="Braus G.H."/>
            <person name="Fischer R."/>
            <person name="Frisvad J.C."/>
            <person name="Goldman G.H."/>
            <person name="Houbraken J."/>
            <person name="Oakley B."/>
            <person name="Pocsi I."/>
            <person name="Scazzocchio C."/>
            <person name="Seiboth B."/>
            <person name="vanKuyk P.A."/>
            <person name="Wortman J."/>
            <person name="Dyer P.S."/>
            <person name="Grigoriev I.V."/>
        </authorList>
    </citation>
    <scope>NUCLEOTIDE SEQUENCE [LARGE SCALE GENOMIC DNA]</scope>
    <source>
        <strain evidence="10">CBS 506.65</strain>
    </source>
</reference>
<keyword evidence="5 8" id="KW-0472">Membrane</keyword>
<feature type="transmembrane region" description="Helical" evidence="8">
    <location>
        <begin position="244"/>
        <end position="269"/>
    </location>
</feature>
<feature type="transmembrane region" description="Helical" evidence="8">
    <location>
        <begin position="289"/>
        <end position="310"/>
    </location>
</feature>
<name>A0A1L9SFN1_9EURO</name>
<accession>A0A1L9SFN1</accession>
<evidence type="ECO:0000256" key="2">
    <source>
        <dbReference type="ARBA" id="ARBA00022448"/>
    </source>
</evidence>